<organism evidence="2 3">
    <name type="scientific">Cynara cardunculus var. scolymus</name>
    <name type="common">Globe artichoke</name>
    <name type="synonym">Cynara scolymus</name>
    <dbReference type="NCBI Taxonomy" id="59895"/>
    <lineage>
        <taxon>Eukaryota</taxon>
        <taxon>Viridiplantae</taxon>
        <taxon>Streptophyta</taxon>
        <taxon>Embryophyta</taxon>
        <taxon>Tracheophyta</taxon>
        <taxon>Spermatophyta</taxon>
        <taxon>Magnoliopsida</taxon>
        <taxon>eudicotyledons</taxon>
        <taxon>Gunneridae</taxon>
        <taxon>Pentapetalae</taxon>
        <taxon>asterids</taxon>
        <taxon>campanulids</taxon>
        <taxon>Asterales</taxon>
        <taxon>Asteraceae</taxon>
        <taxon>Carduoideae</taxon>
        <taxon>Cardueae</taxon>
        <taxon>Carduinae</taxon>
        <taxon>Cynara</taxon>
    </lineage>
</organism>
<proteinExistence type="predicted"/>
<dbReference type="AlphaFoldDB" id="A0A103XME3"/>
<feature type="compositionally biased region" description="Basic and acidic residues" evidence="1">
    <location>
        <begin position="106"/>
        <end position="164"/>
    </location>
</feature>
<feature type="compositionally biased region" description="Basic and acidic residues" evidence="1">
    <location>
        <begin position="215"/>
        <end position="232"/>
    </location>
</feature>
<dbReference type="OMA" id="NYHPRGF"/>
<dbReference type="PANTHER" id="PTHR36364">
    <property type="entry name" value="OS03G0203000 PROTEIN"/>
    <property type="match status" value="1"/>
</dbReference>
<protein>
    <recommendedName>
        <fullName evidence="4">Btz domain-containing protein</fullName>
    </recommendedName>
</protein>
<feature type="compositionally biased region" description="Gly residues" evidence="1">
    <location>
        <begin position="281"/>
        <end position="291"/>
    </location>
</feature>
<feature type="region of interest" description="Disordered" evidence="1">
    <location>
        <begin position="49"/>
        <end position="331"/>
    </location>
</feature>
<gene>
    <name evidence="2" type="ORF">Ccrd_004609</name>
</gene>
<name>A0A103XME3_CYNCS</name>
<feature type="compositionally biased region" description="Basic and acidic residues" evidence="1">
    <location>
        <begin position="307"/>
        <end position="331"/>
    </location>
</feature>
<feature type="compositionally biased region" description="Basic and acidic residues" evidence="1">
    <location>
        <begin position="173"/>
        <end position="208"/>
    </location>
</feature>
<reference evidence="2 3" key="1">
    <citation type="journal article" date="2016" name="Sci. Rep.">
        <title>The genome sequence of the outbreeding globe artichoke constructed de novo incorporating a phase-aware low-pass sequencing strategy of F1 progeny.</title>
        <authorList>
            <person name="Scaglione D."/>
            <person name="Reyes-Chin-Wo S."/>
            <person name="Acquadro A."/>
            <person name="Froenicke L."/>
            <person name="Portis E."/>
            <person name="Beitel C."/>
            <person name="Tirone M."/>
            <person name="Mauro R."/>
            <person name="Lo Monaco A."/>
            <person name="Mauromicale G."/>
            <person name="Faccioli P."/>
            <person name="Cattivelli L."/>
            <person name="Rieseberg L."/>
            <person name="Michelmore R."/>
            <person name="Lanteri S."/>
        </authorList>
    </citation>
    <scope>NUCLEOTIDE SEQUENCE [LARGE SCALE GENOMIC DNA]</scope>
    <source>
        <strain evidence="2">2C</strain>
    </source>
</reference>
<feature type="compositionally biased region" description="Basic and acidic residues" evidence="1">
    <location>
        <begin position="243"/>
        <end position="280"/>
    </location>
</feature>
<evidence type="ECO:0008006" key="4">
    <source>
        <dbReference type="Google" id="ProtNLM"/>
    </source>
</evidence>
<dbReference type="PANTHER" id="PTHR36364:SF1">
    <property type="entry name" value="OS03G0203000 PROTEIN"/>
    <property type="match status" value="1"/>
</dbReference>
<sequence>MSRRETRDSDSRHHRSRFDREPSFAICWCNSFKWSLVHVLLLFPASPKRVRRDGKTATERPPSNLNLDSAEHIDRDQKHHRRVQDSLPLEAPPVSDPKIETVPLSKESDKKSNGYREGTKNSSDKIEAPRSRSLFQHDERAGRSFRHRETAERDWWKDSKDRQSGRTTNRSSNNDDTKPRDEKTRGQGVDHRAWRYDGSYKTEPDLKQPSKKRPSFRETKIPIDAGTDDKSAPEVAKPSAVGSERKEERGKPPEKPPVDRRLSGERDPQQRMKFQSRDRYGGGGGGFGGSNRGRDRFNGRQGQSGGRVEKWKHDLYDEANKSPTSKNEEDQIAKVEALLAS</sequence>
<dbReference type="Proteomes" id="UP000243975">
    <property type="component" value="Unassembled WGS sequence"/>
</dbReference>
<dbReference type="EMBL" id="LEKV01004777">
    <property type="protein sequence ID" value="KVH93358.1"/>
    <property type="molecule type" value="Genomic_DNA"/>
</dbReference>
<dbReference type="STRING" id="59895.A0A103XME3"/>
<accession>A0A103XME3</accession>
<evidence type="ECO:0000256" key="1">
    <source>
        <dbReference type="SAM" id="MobiDB-lite"/>
    </source>
</evidence>
<dbReference type="Gramene" id="KVH93358">
    <property type="protein sequence ID" value="KVH93358"/>
    <property type="gene ID" value="Ccrd_004609"/>
</dbReference>
<evidence type="ECO:0000313" key="3">
    <source>
        <dbReference type="Proteomes" id="UP000243975"/>
    </source>
</evidence>
<keyword evidence="3" id="KW-1185">Reference proteome</keyword>
<evidence type="ECO:0000313" key="2">
    <source>
        <dbReference type="EMBL" id="KVH93358.1"/>
    </source>
</evidence>
<comment type="caution">
    <text evidence="2">The sequence shown here is derived from an EMBL/GenBank/DDBJ whole genome shotgun (WGS) entry which is preliminary data.</text>
</comment>